<sequence>MPLNKKLLISLIGCTLLILLVTPGVLGTLAKHYIERAVYLSNLNTALTIELEEYQQSWFSSRFVINVYTEDEFEETLVPIGSFPAILKHGPLTFVNHQPGIGAFYLYSNSLKEANLSTPYIGYARAGFLGTVELNINVDLHALSQSYEYSQLETTGLKLSPLILSIDSNFEFEQINYKILWPGFKGQHNPRNAYVEDVLLTGHMNRISDEHWQGSSTANIKQLTFPSSDFKANDLQLTLKNSLIIDESNRSTHIQLSGQAVELQSTWNQWRDAKLDIDIQRADLTALSSLYDLAERAYLEFDSPFGEYAQLEYMAALQTTLPALFSDNAQVNINDISFVDKESGDKKKITGTIDFPDLPEFMDEHLLSLIAKVNGTIKSKNESSGEEKEIQIKNGRLSVDNQAFDFSLFN</sequence>
<evidence type="ECO:0000313" key="2">
    <source>
        <dbReference type="Proteomes" id="UP001595476"/>
    </source>
</evidence>
<accession>A0ABV7HC64</accession>
<name>A0ABV7HC64_9GAMM</name>
<dbReference type="RefSeq" id="WP_386716562.1">
    <property type="nucleotide sequence ID" value="NZ_JBHRSZ010000002.1"/>
</dbReference>
<dbReference type="Pfam" id="PF06097">
    <property type="entry name" value="DUF945"/>
    <property type="match status" value="1"/>
</dbReference>
<evidence type="ECO:0000313" key="1">
    <source>
        <dbReference type="EMBL" id="MFC3150201.1"/>
    </source>
</evidence>
<keyword evidence="2" id="KW-1185">Reference proteome</keyword>
<dbReference type="InterPro" id="IPR010352">
    <property type="entry name" value="DUF945"/>
</dbReference>
<protein>
    <submittedName>
        <fullName evidence="1">DUF945 family protein</fullName>
    </submittedName>
</protein>
<dbReference type="EMBL" id="JBHRSZ010000002">
    <property type="protein sequence ID" value="MFC3150201.1"/>
    <property type="molecule type" value="Genomic_DNA"/>
</dbReference>
<proteinExistence type="predicted"/>
<reference evidence="2" key="1">
    <citation type="journal article" date="2019" name="Int. J. Syst. Evol. Microbiol.">
        <title>The Global Catalogue of Microorganisms (GCM) 10K type strain sequencing project: providing services to taxonomists for standard genome sequencing and annotation.</title>
        <authorList>
            <consortium name="The Broad Institute Genomics Platform"/>
            <consortium name="The Broad Institute Genome Sequencing Center for Infectious Disease"/>
            <person name="Wu L."/>
            <person name="Ma J."/>
        </authorList>
    </citation>
    <scope>NUCLEOTIDE SEQUENCE [LARGE SCALE GENOMIC DNA]</scope>
    <source>
        <strain evidence="2">KCTC 52438</strain>
    </source>
</reference>
<organism evidence="1 2">
    <name type="scientific">Litoribrevibacter euphylliae</name>
    <dbReference type="NCBI Taxonomy" id="1834034"/>
    <lineage>
        <taxon>Bacteria</taxon>
        <taxon>Pseudomonadati</taxon>
        <taxon>Pseudomonadota</taxon>
        <taxon>Gammaproteobacteria</taxon>
        <taxon>Oceanospirillales</taxon>
        <taxon>Oceanospirillaceae</taxon>
        <taxon>Litoribrevibacter</taxon>
    </lineage>
</organism>
<gene>
    <name evidence="1" type="ORF">ACFOEK_04115</name>
</gene>
<comment type="caution">
    <text evidence="1">The sequence shown here is derived from an EMBL/GenBank/DDBJ whole genome shotgun (WGS) entry which is preliminary data.</text>
</comment>
<dbReference type="Proteomes" id="UP001595476">
    <property type="component" value="Unassembled WGS sequence"/>
</dbReference>